<evidence type="ECO:0000313" key="5">
    <source>
        <dbReference type="EMBL" id="MDI3048023.1"/>
    </source>
</evidence>
<feature type="domain" description="Lipoprotein-associated type-17" evidence="3">
    <location>
        <begin position="139"/>
        <end position="204"/>
    </location>
</feature>
<feature type="chain" id="PRO_5020025327" evidence="2">
    <location>
        <begin position="22"/>
        <end position="299"/>
    </location>
</feature>
<name>A0A4P1QGQ5_9BACT</name>
<feature type="domain" description="Lipoprotein-associated type-17" evidence="3">
    <location>
        <begin position="40"/>
        <end position="105"/>
    </location>
</feature>
<evidence type="ECO:0000256" key="2">
    <source>
        <dbReference type="SAM" id="SignalP"/>
    </source>
</evidence>
<feature type="region of interest" description="Disordered" evidence="1">
    <location>
        <begin position="99"/>
        <end position="130"/>
    </location>
</feature>
<evidence type="ECO:0000313" key="6">
    <source>
        <dbReference type="Proteomes" id="UP000264882"/>
    </source>
</evidence>
<dbReference type="Proteomes" id="UP000264882">
    <property type="component" value="Chromosome"/>
</dbReference>
<evidence type="ECO:0000256" key="1">
    <source>
        <dbReference type="SAM" id="MobiDB-lite"/>
    </source>
</evidence>
<proteinExistence type="predicted"/>
<feature type="domain" description="Lipoprotein-associated type-17" evidence="3">
    <location>
        <begin position="221"/>
        <end position="293"/>
    </location>
</feature>
<keyword evidence="2" id="KW-0732">Signal</keyword>
<dbReference type="EMBL" id="JASBCP010000002">
    <property type="protein sequence ID" value="MDI3048023.1"/>
    <property type="molecule type" value="Genomic_DNA"/>
</dbReference>
<dbReference type="AlphaFoldDB" id="A0A4P1QGQ5"/>
<reference evidence="4 6" key="1">
    <citation type="submission" date="2014-06" db="EMBL/GenBank/DDBJ databases">
        <title>The Whole Genome Sequence of Mycoplasma hyosynoviae strain ATCC 27095.</title>
        <authorList>
            <person name="Calcutt M.J."/>
            <person name="Foecking M.F."/>
        </authorList>
    </citation>
    <scope>NUCLEOTIDE SEQUENCE [LARGE SCALE GENOMIC DNA]</scope>
    <source>
        <strain evidence="4 6">M60</strain>
    </source>
</reference>
<accession>A0A4P1QGQ5</accession>
<keyword evidence="5" id="KW-0449">Lipoprotein</keyword>
<dbReference type="EMBL" id="CP008748">
    <property type="protein sequence ID" value="ASI54092.1"/>
    <property type="molecule type" value="Genomic_DNA"/>
</dbReference>
<dbReference type="Pfam" id="PF04200">
    <property type="entry name" value="Lipoprotein_17"/>
    <property type="match status" value="3"/>
</dbReference>
<dbReference type="InterPro" id="IPR007326">
    <property type="entry name" value="Lipoprotein-assoc_dom"/>
</dbReference>
<feature type="signal peptide" evidence="2">
    <location>
        <begin position="1"/>
        <end position="21"/>
    </location>
</feature>
<dbReference type="Proteomes" id="UP001233782">
    <property type="component" value="Unassembled WGS sequence"/>
</dbReference>
<reference evidence="5" key="2">
    <citation type="submission" date="2023-04" db="EMBL/GenBank/DDBJ databases">
        <title>Genomes of recent Mycoplasma hyosynoviae isolates 2023.</title>
        <authorList>
            <person name="Spergser J."/>
        </authorList>
    </citation>
    <scope>NUCLEOTIDE SEQUENCE</scope>
    <source>
        <strain evidence="5">SN1J23N</strain>
    </source>
</reference>
<protein>
    <submittedName>
        <fullName evidence="5">Lipoprotein 17-related variable surface protein</fullName>
    </submittedName>
</protein>
<keyword evidence="6" id="KW-1185">Reference proteome</keyword>
<organism evidence="4 6">
    <name type="scientific">Metamycoplasma hyosynoviae</name>
    <dbReference type="NCBI Taxonomy" id="29559"/>
    <lineage>
        <taxon>Bacteria</taxon>
        <taxon>Bacillati</taxon>
        <taxon>Mycoplasmatota</taxon>
        <taxon>Mycoplasmoidales</taxon>
        <taxon>Metamycoplasmataceae</taxon>
        <taxon>Metamycoplasma</taxon>
    </lineage>
</organism>
<gene>
    <name evidence="4" type="ORF">MHSN_02835</name>
    <name evidence="5" type="ORF">QJ129_02000</name>
</gene>
<evidence type="ECO:0000313" key="4">
    <source>
        <dbReference type="EMBL" id="ASI54092.1"/>
    </source>
</evidence>
<evidence type="ECO:0000259" key="3">
    <source>
        <dbReference type="Pfam" id="PF04200"/>
    </source>
</evidence>
<dbReference type="RefSeq" id="WP_119863936.1">
    <property type="nucleotide sequence ID" value="NZ_CP008748.1"/>
</dbReference>
<sequence length="299" mass="33520">MKKRTFFLPLSLVSVVPLFLAATKCKDPWKNFAGVNASLKDPKKPLKDITEDDIEFKFNDASQASQYEILSPTVTKDLQKGTLTIKYYVKNKSSSVLSEEKSQEIKSTAQNGQGEQPGGGGQENTDPNSQINQDAKKVKFNLESGSEDLLPSEVDDESLEVKDLDTSKYEIAIQDLKANDSAGTIIISFIIRNKQDNSESTVHTFELKLTLKNEIDREARKVEFELKEEKDPDETLPSQVKNEDLVASLYDESLYKVEIISLTPKDVEGELDIKFKLVNIKTNEQSEETIFTLAPLKTS</sequence>
<dbReference type="KEGG" id="mhyv:MHSN_02835"/>